<reference evidence="2 3" key="1">
    <citation type="submission" date="2024-02" db="EMBL/GenBank/DDBJ databases">
        <title>de novo genome assembly of Solanum bulbocastanum strain 11H21.</title>
        <authorList>
            <person name="Hosaka A.J."/>
        </authorList>
    </citation>
    <scope>NUCLEOTIDE SEQUENCE [LARGE SCALE GENOMIC DNA]</scope>
    <source>
        <tissue evidence="2">Young leaves</tissue>
    </source>
</reference>
<dbReference type="EMBL" id="JBANQN010000011">
    <property type="protein sequence ID" value="KAK6776315.1"/>
    <property type="molecule type" value="Genomic_DNA"/>
</dbReference>
<gene>
    <name evidence="2" type="ORF">RDI58_027316</name>
</gene>
<accession>A0AAN8SVA1</accession>
<evidence type="ECO:0000313" key="2">
    <source>
        <dbReference type="EMBL" id="KAK6776315.1"/>
    </source>
</evidence>
<dbReference type="PANTHER" id="PTHR48450:SF1">
    <property type="entry name" value="DUF1985 DOMAIN-CONTAINING PROTEIN"/>
    <property type="match status" value="1"/>
</dbReference>
<sequence length="186" mass="21406">MHKCRAQAQIFRCFMVCELVDSSPDKLLIHIYHTTLRFGIKEFFIITGLNYFTDENDFLFDTSEPNRIIEQYFEGKSTIKKAELISKYKKKLKYQNIHPSLNEIAFYKLPTKNDAIPENASEKDDDFTSKPPTHKPNNKDKGKVKVIVPLSTSIKKMNMHASSSCKEKTHVLKTSKKTPFGLVSTP</sequence>
<organism evidence="2 3">
    <name type="scientific">Solanum bulbocastanum</name>
    <name type="common">Wild potato</name>
    <dbReference type="NCBI Taxonomy" id="147425"/>
    <lineage>
        <taxon>Eukaryota</taxon>
        <taxon>Viridiplantae</taxon>
        <taxon>Streptophyta</taxon>
        <taxon>Embryophyta</taxon>
        <taxon>Tracheophyta</taxon>
        <taxon>Spermatophyta</taxon>
        <taxon>Magnoliopsida</taxon>
        <taxon>eudicotyledons</taxon>
        <taxon>Gunneridae</taxon>
        <taxon>Pentapetalae</taxon>
        <taxon>asterids</taxon>
        <taxon>lamiids</taxon>
        <taxon>Solanales</taxon>
        <taxon>Solanaceae</taxon>
        <taxon>Solanoideae</taxon>
        <taxon>Solaneae</taxon>
        <taxon>Solanum</taxon>
    </lineage>
</organism>
<protein>
    <submittedName>
        <fullName evidence="2">Uncharacterized protein</fullName>
    </submittedName>
</protein>
<proteinExistence type="predicted"/>
<dbReference type="Proteomes" id="UP001371456">
    <property type="component" value="Unassembled WGS sequence"/>
</dbReference>
<dbReference type="AlphaFoldDB" id="A0AAN8SVA1"/>
<comment type="caution">
    <text evidence="2">The sequence shown here is derived from an EMBL/GenBank/DDBJ whole genome shotgun (WGS) entry which is preliminary data.</text>
</comment>
<feature type="region of interest" description="Disordered" evidence="1">
    <location>
        <begin position="118"/>
        <end position="144"/>
    </location>
</feature>
<evidence type="ECO:0000313" key="3">
    <source>
        <dbReference type="Proteomes" id="UP001371456"/>
    </source>
</evidence>
<name>A0AAN8SVA1_SOLBU</name>
<evidence type="ECO:0000256" key="1">
    <source>
        <dbReference type="SAM" id="MobiDB-lite"/>
    </source>
</evidence>
<keyword evidence="3" id="KW-1185">Reference proteome</keyword>
<dbReference type="PANTHER" id="PTHR48450">
    <property type="entry name" value="DUF1985 DOMAIN-CONTAINING PROTEIN"/>
    <property type="match status" value="1"/>
</dbReference>